<accession>A0ABS7L5S2</accession>
<dbReference type="NCBIfam" id="NF033749">
    <property type="entry name" value="bact_hemeryth"/>
    <property type="match status" value="1"/>
</dbReference>
<keyword evidence="7" id="KW-1185">Reference proteome</keyword>
<dbReference type="PANTHER" id="PTHR37164:SF1">
    <property type="entry name" value="BACTERIOHEMERYTHRIN"/>
    <property type="match status" value="1"/>
</dbReference>
<dbReference type="NCBIfam" id="TIGR02481">
    <property type="entry name" value="hemeryth_dom"/>
    <property type="match status" value="1"/>
</dbReference>
<evidence type="ECO:0000256" key="3">
    <source>
        <dbReference type="ARBA" id="ARBA00023004"/>
    </source>
</evidence>
<evidence type="ECO:0000259" key="5">
    <source>
        <dbReference type="Pfam" id="PF01814"/>
    </source>
</evidence>
<dbReference type="PANTHER" id="PTHR37164">
    <property type="entry name" value="BACTERIOHEMERYTHRIN"/>
    <property type="match status" value="1"/>
</dbReference>
<name>A0ABS7L5S2_9FIRM</name>
<dbReference type="InterPro" id="IPR035938">
    <property type="entry name" value="Hemerythrin-like_sf"/>
</dbReference>
<dbReference type="Pfam" id="PF01814">
    <property type="entry name" value="Hemerythrin"/>
    <property type="match status" value="1"/>
</dbReference>
<sequence>MYAVFDDSLVTGNEMIDGQHKELIEKIASLEEACETNQDKATAVKLLNYLADYTDFHFAEEEKLQEEIAYPGIEEHKAKHAEFKKAVEELHEMLEEDEGPTDAFVAQLNEKVTDWLFHHIKGFDRSVAEYKNMRKNSEIL</sequence>
<keyword evidence="4" id="KW-0175">Coiled coil</keyword>
<feature type="domain" description="Hemerythrin-like" evidence="5">
    <location>
        <begin position="12"/>
        <end position="124"/>
    </location>
</feature>
<gene>
    <name evidence="6" type="ORF">FLB61_04785</name>
</gene>
<evidence type="ECO:0000313" key="7">
    <source>
        <dbReference type="Proteomes" id="UP000779049"/>
    </source>
</evidence>
<evidence type="ECO:0000256" key="2">
    <source>
        <dbReference type="ARBA" id="ARBA00022723"/>
    </source>
</evidence>
<evidence type="ECO:0000256" key="1">
    <source>
        <dbReference type="ARBA" id="ARBA00010587"/>
    </source>
</evidence>
<evidence type="ECO:0000256" key="4">
    <source>
        <dbReference type="SAM" id="Coils"/>
    </source>
</evidence>
<dbReference type="EMBL" id="VIRV01000005">
    <property type="protein sequence ID" value="MBY0758414.1"/>
    <property type="molecule type" value="Genomic_DNA"/>
</dbReference>
<reference evidence="6 7" key="1">
    <citation type="journal article" date="2020" name="New Microbes New Infect">
        <title>Sellimonas caecigallum sp. nov., description and genome sequence of a new member of the Sellimonas genus isolated from the cecum of feral chicken.</title>
        <authorList>
            <person name="Wongkuna S."/>
            <person name="Ghimire S."/>
            <person name="Antony L."/>
            <person name="Chankhamhaengdecha S."/>
            <person name="Janvilisri T."/>
            <person name="Scaria J."/>
        </authorList>
    </citation>
    <scope>NUCLEOTIDE SEQUENCE [LARGE SCALE GENOMIC DNA]</scope>
    <source>
        <strain evidence="6 7">SW451</strain>
    </source>
</reference>
<organism evidence="6 7">
    <name type="scientific">Sellimonas caecigallum</name>
    <dbReference type="NCBI Taxonomy" id="2592333"/>
    <lineage>
        <taxon>Bacteria</taxon>
        <taxon>Bacillati</taxon>
        <taxon>Bacillota</taxon>
        <taxon>Clostridia</taxon>
        <taxon>Lachnospirales</taxon>
        <taxon>Lachnospiraceae</taxon>
        <taxon>Sellimonas</taxon>
    </lineage>
</organism>
<comment type="similarity">
    <text evidence="1">Belongs to the hemerythrin family.</text>
</comment>
<protein>
    <submittedName>
        <fullName evidence="6">Bacteriohemerythrin</fullName>
    </submittedName>
</protein>
<dbReference type="RefSeq" id="WP_087200736.1">
    <property type="nucleotide sequence ID" value="NZ_CP173660.1"/>
</dbReference>
<dbReference type="InterPro" id="IPR050669">
    <property type="entry name" value="Hemerythrin"/>
</dbReference>
<dbReference type="SUPFAM" id="SSF47188">
    <property type="entry name" value="Hemerythrin-like"/>
    <property type="match status" value="1"/>
</dbReference>
<keyword evidence="2" id="KW-0479">Metal-binding</keyword>
<dbReference type="Gene3D" id="1.20.120.50">
    <property type="entry name" value="Hemerythrin-like"/>
    <property type="match status" value="1"/>
</dbReference>
<evidence type="ECO:0000313" key="6">
    <source>
        <dbReference type="EMBL" id="MBY0758414.1"/>
    </source>
</evidence>
<keyword evidence="3" id="KW-0408">Iron</keyword>
<dbReference type="Proteomes" id="UP000779049">
    <property type="component" value="Unassembled WGS sequence"/>
</dbReference>
<dbReference type="InterPro" id="IPR012312">
    <property type="entry name" value="Hemerythrin-like"/>
</dbReference>
<comment type="caution">
    <text evidence="6">The sequence shown here is derived from an EMBL/GenBank/DDBJ whole genome shotgun (WGS) entry which is preliminary data.</text>
</comment>
<feature type="coiled-coil region" evidence="4">
    <location>
        <begin position="13"/>
        <end position="40"/>
    </location>
</feature>
<proteinExistence type="inferred from homology"/>
<dbReference type="CDD" id="cd12107">
    <property type="entry name" value="Hemerythrin"/>
    <property type="match status" value="1"/>
</dbReference>
<dbReference type="InterPro" id="IPR012827">
    <property type="entry name" value="Hemerythrin_metal-bd"/>
</dbReference>